<proteinExistence type="predicted"/>
<feature type="region of interest" description="Disordered" evidence="1">
    <location>
        <begin position="72"/>
        <end position="100"/>
    </location>
</feature>
<dbReference type="AlphaFoldDB" id="A0AAV9RUC8"/>
<gene>
    <name evidence="2" type="ORF">CRENBAI_009816</name>
</gene>
<dbReference type="EMBL" id="JAHHUM010001344">
    <property type="protein sequence ID" value="KAK5612645.1"/>
    <property type="molecule type" value="Genomic_DNA"/>
</dbReference>
<reference evidence="2 3" key="1">
    <citation type="submission" date="2021-06" db="EMBL/GenBank/DDBJ databases">
        <authorList>
            <person name="Palmer J.M."/>
        </authorList>
    </citation>
    <scope>NUCLEOTIDE SEQUENCE [LARGE SCALE GENOMIC DNA]</scope>
    <source>
        <strain evidence="2 3">MEX-2019</strain>
        <tissue evidence="2">Muscle</tissue>
    </source>
</reference>
<dbReference type="Proteomes" id="UP001311232">
    <property type="component" value="Unassembled WGS sequence"/>
</dbReference>
<comment type="caution">
    <text evidence="2">The sequence shown here is derived from an EMBL/GenBank/DDBJ whole genome shotgun (WGS) entry which is preliminary data.</text>
</comment>
<evidence type="ECO:0000313" key="3">
    <source>
        <dbReference type="Proteomes" id="UP001311232"/>
    </source>
</evidence>
<sequence>MLLRLQQPATCTGVQQRQGREEEVCFTSQTSSFSVLSLSRRRPFQIAYKGNDKHKLASLPVERKGKVITEFTESETETTHVPALKNASAERKSAVAPSVI</sequence>
<accession>A0AAV9RUC8</accession>
<keyword evidence="3" id="KW-1185">Reference proteome</keyword>
<name>A0AAV9RUC8_9TELE</name>
<protein>
    <submittedName>
        <fullName evidence="2">Uncharacterized protein</fullName>
    </submittedName>
</protein>
<evidence type="ECO:0000256" key="1">
    <source>
        <dbReference type="SAM" id="MobiDB-lite"/>
    </source>
</evidence>
<evidence type="ECO:0000313" key="2">
    <source>
        <dbReference type="EMBL" id="KAK5612645.1"/>
    </source>
</evidence>
<organism evidence="2 3">
    <name type="scientific">Crenichthys baileyi</name>
    <name type="common">White River springfish</name>
    <dbReference type="NCBI Taxonomy" id="28760"/>
    <lineage>
        <taxon>Eukaryota</taxon>
        <taxon>Metazoa</taxon>
        <taxon>Chordata</taxon>
        <taxon>Craniata</taxon>
        <taxon>Vertebrata</taxon>
        <taxon>Euteleostomi</taxon>
        <taxon>Actinopterygii</taxon>
        <taxon>Neopterygii</taxon>
        <taxon>Teleostei</taxon>
        <taxon>Neoteleostei</taxon>
        <taxon>Acanthomorphata</taxon>
        <taxon>Ovalentaria</taxon>
        <taxon>Atherinomorphae</taxon>
        <taxon>Cyprinodontiformes</taxon>
        <taxon>Goodeidae</taxon>
        <taxon>Crenichthys</taxon>
    </lineage>
</organism>